<feature type="domain" description="Fibronectin type-III" evidence="5">
    <location>
        <begin position="73"/>
        <end position="163"/>
    </location>
</feature>
<feature type="compositionally biased region" description="Basic and acidic residues" evidence="3">
    <location>
        <begin position="839"/>
        <end position="911"/>
    </location>
</feature>
<keyword evidence="4" id="KW-0812">Transmembrane</keyword>
<protein>
    <recommendedName>
        <fullName evidence="8">ZP domain-containing protein</fullName>
    </recommendedName>
</protein>
<accession>C3YP35</accession>
<dbReference type="AlphaFoldDB" id="C3YP35"/>
<gene>
    <name evidence="7" type="ORF">BRAFLDRAFT_86398</name>
</gene>
<evidence type="ECO:0000259" key="5">
    <source>
        <dbReference type="PROSITE" id="PS50853"/>
    </source>
</evidence>
<dbReference type="InterPro" id="IPR055356">
    <property type="entry name" value="ZP-N"/>
</dbReference>
<dbReference type="InterPro" id="IPR001507">
    <property type="entry name" value="ZP_dom"/>
</dbReference>
<feature type="domain" description="ZP" evidence="6">
    <location>
        <begin position="554"/>
        <end position="808"/>
    </location>
</feature>
<dbReference type="Gene3D" id="2.60.40.10">
    <property type="entry name" value="Immunoglobulins"/>
    <property type="match status" value="5"/>
</dbReference>
<dbReference type="SMART" id="SM00060">
    <property type="entry name" value="FN3"/>
    <property type="match status" value="5"/>
</dbReference>
<dbReference type="Pfam" id="PF00041">
    <property type="entry name" value="fn3"/>
    <property type="match status" value="5"/>
</dbReference>
<evidence type="ECO:0000256" key="3">
    <source>
        <dbReference type="SAM" id="MobiDB-lite"/>
    </source>
</evidence>
<dbReference type="PANTHER" id="PTHR14002">
    <property type="entry name" value="ENDOGLIN/TGF-BETA RECEPTOR TYPE III"/>
    <property type="match status" value="1"/>
</dbReference>
<sequence>MVIRLTATPSATSRHTGQARLWTWTPHQQQAPPRLPCRDCCPTQHTSITLTSSDDQGRENGVIVGTFWTGEPVISDLTLERAGLTDLEVSWTKEAGVQIDSYILSYKLADGMASSMDLTPAPGADDTSATMSGLLPYANYTITLTSSGQANQQIGFIKGTFWTESVISGLTLIWAGIDDLEVAWSKRDGYQIGSYILSYEPADGTGTPVDLTDPPAAGTTSATVSGLLPYTSYNITLNSTDDQGRQNGHTIGTFSTESAISGLTLERAGLTDLEVSWTKEAGVQIDSYTLSYEPADGTGTSKNLDPAPAADDLSDIVSGLLPYTSYTLTLNSTDDQSRQTGHTIGTFRTEPVISGLTLVRAGVDDLEVSWTKDPDFQIDSYTLSYEPADGTGTPNNLDPAPAADVTSTTVSGLLPYTSYILTLNSTDQGRQNGHTIGTFKTESAISDLTLDGGGMDQLVVSWGKAQGSQISRYSLSYKPVDGTGSYRDRELDPPAADATSATVSGLLPGISYTITLTSFQPLGNAGRRKRSEQDRKNGVITRTFRTESAVVNVECAEGIMTIAIPRVALPGVDVDSMHLLNASCVATVDDDFVTMETRLEECGTRRQISGEDKFIFSNEAIADEVIDGSGAVIHQGVSLPFQCEFLRQFDITQGGDIMFVIPPPRFEIVDAEGEMTLEMRTYKSPDFGASYKSTDFPIKVTPDDRLNFGLSVTSPLDNVELFARDCVSTPSTDPNDSPRVDIIVDGCEVAATLEKDNGLSNDTALYYTVAAFGFPNSIEQNLVYFHCTMIVCFKDNPNSRCSQGCISSVRGRRDTSGSGGQDGRVRRDSNGDTSGGQDGRVRRDTSGGQDGRVRRDTSGGQDGRVRRDTSGGQDGRVRRDTSGGRDGRVRRDTSGGQDGRVRRDSHQDHQGRISQGPFELQFEDEAGAGPAGVPVGTMFGAFLGVVGIMALLIVAVLLVLAFRRKKRQDDDTVGLDNKAFQTWWRMTTIDTSNTKA</sequence>
<evidence type="ECO:0008006" key="8">
    <source>
        <dbReference type="Google" id="ProtNLM"/>
    </source>
</evidence>
<evidence type="ECO:0000259" key="6">
    <source>
        <dbReference type="PROSITE" id="PS51034"/>
    </source>
</evidence>
<proteinExistence type="predicted"/>
<dbReference type="Pfam" id="PF23344">
    <property type="entry name" value="ZP-N"/>
    <property type="match status" value="1"/>
</dbReference>
<dbReference type="CDD" id="cd00063">
    <property type="entry name" value="FN3"/>
    <property type="match status" value="5"/>
</dbReference>
<organism>
    <name type="scientific">Branchiostoma floridae</name>
    <name type="common">Florida lancelet</name>
    <name type="synonym">Amphioxus</name>
    <dbReference type="NCBI Taxonomy" id="7739"/>
    <lineage>
        <taxon>Eukaryota</taxon>
        <taxon>Metazoa</taxon>
        <taxon>Chordata</taxon>
        <taxon>Cephalochordata</taxon>
        <taxon>Leptocardii</taxon>
        <taxon>Amphioxiformes</taxon>
        <taxon>Branchiostomatidae</taxon>
        <taxon>Branchiostoma</taxon>
    </lineage>
</organism>
<keyword evidence="2" id="KW-1015">Disulfide bond</keyword>
<dbReference type="PROSITE" id="PS51034">
    <property type="entry name" value="ZP_2"/>
    <property type="match status" value="1"/>
</dbReference>
<dbReference type="InterPro" id="IPR013783">
    <property type="entry name" value="Ig-like_fold"/>
</dbReference>
<keyword evidence="1" id="KW-0732">Signal</keyword>
<dbReference type="EMBL" id="GG666537">
    <property type="protein sequence ID" value="EEN57926.1"/>
    <property type="molecule type" value="Genomic_DNA"/>
</dbReference>
<evidence type="ECO:0000256" key="1">
    <source>
        <dbReference type="ARBA" id="ARBA00022729"/>
    </source>
</evidence>
<dbReference type="InterPro" id="IPR042235">
    <property type="entry name" value="ZP-C_dom"/>
</dbReference>
<dbReference type="Pfam" id="PF00100">
    <property type="entry name" value="Zona_pellucida"/>
    <property type="match status" value="1"/>
</dbReference>
<keyword evidence="4" id="KW-0472">Membrane</keyword>
<dbReference type="InterPro" id="IPR003961">
    <property type="entry name" value="FN3_dom"/>
</dbReference>
<reference evidence="7" key="1">
    <citation type="journal article" date="2008" name="Nature">
        <title>The amphioxus genome and the evolution of the chordate karyotype.</title>
        <authorList>
            <consortium name="US DOE Joint Genome Institute (JGI-PGF)"/>
            <person name="Putnam N.H."/>
            <person name="Butts T."/>
            <person name="Ferrier D.E.K."/>
            <person name="Furlong R.F."/>
            <person name="Hellsten U."/>
            <person name="Kawashima T."/>
            <person name="Robinson-Rechavi M."/>
            <person name="Shoguchi E."/>
            <person name="Terry A."/>
            <person name="Yu J.-K."/>
            <person name="Benito-Gutierrez E.L."/>
            <person name="Dubchak I."/>
            <person name="Garcia-Fernandez J."/>
            <person name="Gibson-Brown J.J."/>
            <person name="Grigoriev I.V."/>
            <person name="Horton A.C."/>
            <person name="de Jong P.J."/>
            <person name="Jurka J."/>
            <person name="Kapitonov V.V."/>
            <person name="Kohara Y."/>
            <person name="Kuroki Y."/>
            <person name="Lindquist E."/>
            <person name="Lucas S."/>
            <person name="Osoegawa K."/>
            <person name="Pennacchio L.A."/>
            <person name="Salamov A.A."/>
            <person name="Satou Y."/>
            <person name="Sauka-Spengler T."/>
            <person name="Schmutz J."/>
            <person name="Shin-I T."/>
            <person name="Toyoda A."/>
            <person name="Bronner-Fraser M."/>
            <person name="Fujiyama A."/>
            <person name="Holland L.Z."/>
            <person name="Holland P.W.H."/>
            <person name="Satoh N."/>
            <person name="Rokhsar D.S."/>
        </authorList>
    </citation>
    <scope>NUCLEOTIDE SEQUENCE [LARGE SCALE GENOMIC DNA]</scope>
    <source>
        <strain evidence="7">S238N-H82</strain>
        <tissue evidence="7">Testes</tissue>
    </source>
</reference>
<dbReference type="PROSITE" id="PS50853">
    <property type="entry name" value="FN3"/>
    <property type="match status" value="3"/>
</dbReference>
<dbReference type="InterPro" id="IPR055355">
    <property type="entry name" value="ZP-C"/>
</dbReference>
<dbReference type="Gene3D" id="2.60.40.4100">
    <property type="entry name" value="Zona pellucida, ZP-C domain"/>
    <property type="match status" value="1"/>
</dbReference>
<name>C3YP35_BRAFL</name>
<dbReference type="PANTHER" id="PTHR14002:SF43">
    <property type="entry name" value="DELTA-LIKE PROTEIN"/>
    <property type="match status" value="1"/>
</dbReference>
<evidence type="ECO:0000256" key="2">
    <source>
        <dbReference type="ARBA" id="ARBA00023157"/>
    </source>
</evidence>
<evidence type="ECO:0000256" key="4">
    <source>
        <dbReference type="SAM" id="Phobius"/>
    </source>
</evidence>
<dbReference type="InterPro" id="IPR036116">
    <property type="entry name" value="FN3_sf"/>
</dbReference>
<feature type="domain" description="Fibronectin type-III" evidence="5">
    <location>
        <begin position="166"/>
        <end position="267"/>
    </location>
</feature>
<feature type="region of interest" description="Disordered" evidence="3">
    <location>
        <begin position="804"/>
        <end position="912"/>
    </location>
</feature>
<feature type="domain" description="Fibronectin type-III" evidence="5">
    <location>
        <begin position="352"/>
        <end position="452"/>
    </location>
</feature>
<dbReference type="SMART" id="SM00241">
    <property type="entry name" value="ZP"/>
    <property type="match status" value="1"/>
</dbReference>
<evidence type="ECO:0000313" key="7">
    <source>
        <dbReference type="EMBL" id="EEN57926.1"/>
    </source>
</evidence>
<keyword evidence="4" id="KW-1133">Transmembrane helix</keyword>
<dbReference type="SUPFAM" id="SSF49265">
    <property type="entry name" value="Fibronectin type III"/>
    <property type="match status" value="3"/>
</dbReference>
<feature type="transmembrane region" description="Helical" evidence="4">
    <location>
        <begin position="938"/>
        <end position="962"/>
    </location>
</feature>
<dbReference type="Gene3D" id="2.60.40.3210">
    <property type="entry name" value="Zona pellucida, ZP-N domain"/>
    <property type="match status" value="1"/>
</dbReference>
<dbReference type="InParanoid" id="C3YP35"/>